<reference evidence="11" key="1">
    <citation type="submission" date="2016-10" db="EMBL/GenBank/DDBJ databases">
        <title>The complete genome sequence of the rumen bacterium Butyrivibrio hungatei MB2003.</title>
        <authorList>
            <person name="Palevich N."/>
            <person name="Kelly W.J."/>
            <person name="Leahy S.C."/>
            <person name="Altermann E."/>
            <person name="Rakonjac J."/>
            <person name="Attwood G.T."/>
        </authorList>
    </citation>
    <scope>NUCLEOTIDE SEQUENCE [LARGE SCALE GENOMIC DNA]</scope>
    <source>
        <strain evidence="11">MB2003</strain>
    </source>
</reference>
<dbReference type="GO" id="GO:0012505">
    <property type="term" value="C:endomembrane system"/>
    <property type="evidence" value="ECO:0007669"/>
    <property type="project" value="UniProtKB-SubCell"/>
</dbReference>
<keyword evidence="4 8" id="KW-1278">Translocase</keyword>
<evidence type="ECO:0000256" key="7">
    <source>
        <dbReference type="ARBA" id="ARBA00023136"/>
    </source>
</evidence>
<dbReference type="PANTHER" id="PTHR30586">
    <property type="entry name" value="ELECTRON TRANSPORT COMPLEX PROTEIN RNFE"/>
    <property type="match status" value="1"/>
</dbReference>
<comment type="similarity">
    <text evidence="8">Belongs to the NqrDE/RnfAE family.</text>
</comment>
<feature type="transmembrane region" description="Helical" evidence="8">
    <location>
        <begin position="21"/>
        <end position="43"/>
    </location>
</feature>
<feature type="compositionally biased region" description="Basic and acidic residues" evidence="9">
    <location>
        <begin position="241"/>
        <end position="259"/>
    </location>
</feature>
<evidence type="ECO:0000256" key="4">
    <source>
        <dbReference type="ARBA" id="ARBA00022967"/>
    </source>
</evidence>
<dbReference type="RefSeq" id="WP_071177012.1">
    <property type="nucleotide sequence ID" value="NZ_CP017831.1"/>
</dbReference>
<feature type="transmembrane region" description="Helical" evidence="8">
    <location>
        <begin position="49"/>
        <end position="72"/>
    </location>
</feature>
<feature type="transmembrane region" description="Helical" evidence="8">
    <location>
        <begin position="196"/>
        <end position="216"/>
    </location>
</feature>
<comment type="function">
    <text evidence="8">Part of a membrane-bound complex that couples electron transfer with translocation of ions across the membrane.</text>
</comment>
<dbReference type="NCBIfam" id="NF009070">
    <property type="entry name" value="PRK12405.1"/>
    <property type="match status" value="1"/>
</dbReference>
<accession>A0A1D9P5G3</accession>
<evidence type="ECO:0000256" key="9">
    <source>
        <dbReference type="SAM" id="MobiDB-lite"/>
    </source>
</evidence>
<evidence type="ECO:0000313" key="10">
    <source>
        <dbReference type="EMBL" id="AOZ97405.1"/>
    </source>
</evidence>
<feature type="transmembrane region" description="Helical" evidence="8">
    <location>
        <begin position="140"/>
        <end position="161"/>
    </location>
</feature>
<organism evidence="10 11">
    <name type="scientific">Butyrivibrio hungatei</name>
    <dbReference type="NCBI Taxonomy" id="185008"/>
    <lineage>
        <taxon>Bacteria</taxon>
        <taxon>Bacillati</taxon>
        <taxon>Bacillota</taxon>
        <taxon>Clostridia</taxon>
        <taxon>Lachnospirales</taxon>
        <taxon>Lachnospiraceae</taxon>
        <taxon>Butyrivibrio</taxon>
    </lineage>
</organism>
<dbReference type="KEGG" id="bhu:bhn_I2373"/>
<evidence type="ECO:0000256" key="8">
    <source>
        <dbReference type="HAMAP-Rule" id="MF_00478"/>
    </source>
</evidence>
<evidence type="ECO:0000313" key="11">
    <source>
        <dbReference type="Proteomes" id="UP000179284"/>
    </source>
</evidence>
<feature type="region of interest" description="Disordered" evidence="9">
    <location>
        <begin position="226"/>
        <end position="259"/>
    </location>
</feature>
<dbReference type="AlphaFoldDB" id="A0A1D9P5G3"/>
<dbReference type="PANTHER" id="PTHR30586:SF0">
    <property type="entry name" value="ION-TRANSLOCATING OXIDOREDUCTASE COMPLEX SUBUNIT E"/>
    <property type="match status" value="1"/>
</dbReference>
<dbReference type="EC" id="7.-.-.-" evidence="8"/>
<evidence type="ECO:0000256" key="6">
    <source>
        <dbReference type="ARBA" id="ARBA00022989"/>
    </source>
</evidence>
<keyword evidence="6 8" id="KW-1133">Transmembrane helix</keyword>
<keyword evidence="8" id="KW-1003">Cell membrane</keyword>
<gene>
    <name evidence="8" type="primary">rnfE</name>
    <name evidence="10" type="ORF">bhn_I2373</name>
</gene>
<dbReference type="HAMAP" id="MF_00478">
    <property type="entry name" value="RsxE_RnfE"/>
    <property type="match status" value="1"/>
</dbReference>
<keyword evidence="2 8" id="KW-0813">Transport</keyword>
<feature type="transmembrane region" description="Helical" evidence="8">
    <location>
        <begin position="110"/>
        <end position="128"/>
    </location>
</feature>
<comment type="subcellular location">
    <subcellularLocation>
        <location evidence="8">Cell membrane</location>
        <topology evidence="8">Multi-pass membrane protein</topology>
    </subcellularLocation>
    <subcellularLocation>
        <location evidence="1">Endomembrane system</location>
        <topology evidence="1">Multi-pass membrane protein</topology>
    </subcellularLocation>
</comment>
<dbReference type="EMBL" id="CP017831">
    <property type="protein sequence ID" value="AOZ97405.1"/>
    <property type="molecule type" value="Genomic_DNA"/>
</dbReference>
<evidence type="ECO:0000256" key="3">
    <source>
        <dbReference type="ARBA" id="ARBA00022692"/>
    </source>
</evidence>
<evidence type="ECO:0000256" key="5">
    <source>
        <dbReference type="ARBA" id="ARBA00022982"/>
    </source>
</evidence>
<evidence type="ECO:0000256" key="1">
    <source>
        <dbReference type="ARBA" id="ARBA00004127"/>
    </source>
</evidence>
<keyword evidence="7 8" id="KW-0472">Membrane</keyword>
<dbReference type="PIRSF" id="PIRSF006102">
    <property type="entry name" value="NQR_DE"/>
    <property type="match status" value="1"/>
</dbReference>
<name>A0A1D9P5G3_9FIRM</name>
<keyword evidence="11" id="KW-1185">Reference proteome</keyword>
<proteinExistence type="inferred from homology"/>
<feature type="transmembrane region" description="Helical" evidence="8">
    <location>
        <begin position="84"/>
        <end position="104"/>
    </location>
</feature>
<dbReference type="Pfam" id="PF02508">
    <property type="entry name" value="Rnf-Nqr"/>
    <property type="match status" value="1"/>
</dbReference>
<dbReference type="GO" id="GO:0005886">
    <property type="term" value="C:plasma membrane"/>
    <property type="evidence" value="ECO:0007669"/>
    <property type="project" value="UniProtKB-SubCell"/>
</dbReference>
<comment type="subunit">
    <text evidence="8">The complex is composed of six subunits: RnfA, RnfB, RnfC, RnfD, RnfE and RnfG.</text>
</comment>
<dbReference type="InterPro" id="IPR003667">
    <property type="entry name" value="NqrDE/RnfAE"/>
</dbReference>
<dbReference type="GO" id="GO:0022900">
    <property type="term" value="P:electron transport chain"/>
    <property type="evidence" value="ECO:0007669"/>
    <property type="project" value="UniProtKB-UniRule"/>
</dbReference>
<keyword evidence="5 8" id="KW-0249">Electron transport</keyword>
<protein>
    <recommendedName>
        <fullName evidence="8">Ion-translocating oxidoreductase complex subunit E</fullName>
        <ecNumber evidence="8">7.-.-.-</ecNumber>
    </recommendedName>
    <alternativeName>
        <fullName evidence="8">Rnf electron transport complex subunit E</fullName>
    </alternativeName>
</protein>
<sequence>MSADVKTGALGFKKDTPAERFFNGLIAENPTLVLMIGMCPTLAVTSSAINGLGMGLATTFVLSLSNAVIAALRKVIPGTVRIPSFIVVIASFVTLVQLLMQAYVPALNSALGVYIPLIVVNCIIFGRAEAYASKHGIVPSFFDGIGMGIGFTCAITIIGLIREFIGAGTAFDVQILGEGTVVPGPVGAFLAGYHPISIFVQQAGAFFVLAFLIAIMNKVKSNLEKKGKDTSKFQQGCCSSEEEKAADKIIAEKEEKEAE</sequence>
<evidence type="ECO:0000256" key="2">
    <source>
        <dbReference type="ARBA" id="ARBA00022448"/>
    </source>
</evidence>
<dbReference type="Proteomes" id="UP000179284">
    <property type="component" value="Chromosome I"/>
</dbReference>
<keyword evidence="3 8" id="KW-0812">Transmembrane</keyword>
<dbReference type="InterPro" id="IPR010968">
    <property type="entry name" value="RnfE"/>
</dbReference>
<dbReference type="NCBIfam" id="TIGR01948">
    <property type="entry name" value="rnfE"/>
    <property type="match status" value="1"/>
</dbReference>
<dbReference type="OrthoDB" id="9790976at2"/>